<dbReference type="STRING" id="1798480.A2851_00785"/>
<dbReference type="GO" id="GO:0016779">
    <property type="term" value="F:nucleotidyltransferase activity"/>
    <property type="evidence" value="ECO:0007669"/>
    <property type="project" value="UniProtKB-KW"/>
</dbReference>
<name>A0A1F6CYJ6_9BACT</name>
<evidence type="ECO:0000256" key="7">
    <source>
        <dbReference type="ARBA" id="ARBA00022842"/>
    </source>
</evidence>
<evidence type="ECO:0000256" key="6">
    <source>
        <dbReference type="ARBA" id="ARBA00022840"/>
    </source>
</evidence>
<protein>
    <recommendedName>
        <fullName evidence="8">Polymerase beta nucleotidyltransferase domain-containing protein</fullName>
    </recommendedName>
</protein>
<keyword evidence="3" id="KW-0548">Nucleotidyltransferase</keyword>
<evidence type="ECO:0000259" key="8">
    <source>
        <dbReference type="Pfam" id="PF18765"/>
    </source>
</evidence>
<evidence type="ECO:0000313" key="10">
    <source>
        <dbReference type="Proteomes" id="UP000176863"/>
    </source>
</evidence>
<keyword evidence="5" id="KW-0547">Nucleotide-binding</keyword>
<dbReference type="PANTHER" id="PTHR33571:SF14">
    <property type="entry name" value="PROTEIN ADENYLYLTRANSFERASE MJ0435-RELATED"/>
    <property type="match status" value="1"/>
</dbReference>
<dbReference type="EMBL" id="MFKT01000001">
    <property type="protein sequence ID" value="OGG54187.1"/>
    <property type="molecule type" value="Genomic_DNA"/>
</dbReference>
<dbReference type="InterPro" id="IPR041633">
    <property type="entry name" value="Polbeta"/>
</dbReference>
<dbReference type="CDD" id="cd05403">
    <property type="entry name" value="NT_KNTase_like"/>
    <property type="match status" value="1"/>
</dbReference>
<dbReference type="Pfam" id="PF18765">
    <property type="entry name" value="Polbeta"/>
    <property type="match status" value="1"/>
</dbReference>
<sequence>MHVADIQKKITPILRSYGIKRASVFGSHARGDARDDSDIDILVKLGKPMGMIAYMQFVEQIEKTLQRDVDVITEKSVNKYIKPYIEADLKTIYES</sequence>
<evidence type="ECO:0000256" key="1">
    <source>
        <dbReference type="ARBA" id="ARBA00001946"/>
    </source>
</evidence>
<feature type="domain" description="Polymerase beta nucleotidyltransferase" evidence="8">
    <location>
        <begin position="8"/>
        <end position="94"/>
    </location>
</feature>
<accession>A0A1F6CYJ6</accession>
<evidence type="ECO:0000256" key="5">
    <source>
        <dbReference type="ARBA" id="ARBA00022741"/>
    </source>
</evidence>
<dbReference type="InterPro" id="IPR052038">
    <property type="entry name" value="Type-VII_TA_antitoxin"/>
</dbReference>
<dbReference type="InterPro" id="IPR043519">
    <property type="entry name" value="NT_sf"/>
</dbReference>
<keyword evidence="7" id="KW-0460">Magnesium</keyword>
<evidence type="ECO:0000313" key="9">
    <source>
        <dbReference type="EMBL" id="OGG54187.1"/>
    </source>
</evidence>
<dbReference type="PANTHER" id="PTHR33571">
    <property type="entry name" value="SSL8005 PROTEIN"/>
    <property type="match status" value="1"/>
</dbReference>
<keyword evidence="4" id="KW-0479">Metal-binding</keyword>
<organism evidence="9 10">
    <name type="scientific">Candidatus Kaiserbacteria bacterium RIFCSPHIGHO2_01_FULL_53_29</name>
    <dbReference type="NCBI Taxonomy" id="1798480"/>
    <lineage>
        <taxon>Bacteria</taxon>
        <taxon>Candidatus Kaiseribacteriota</taxon>
    </lineage>
</organism>
<comment type="caution">
    <text evidence="9">The sequence shown here is derived from an EMBL/GenBank/DDBJ whole genome shotgun (WGS) entry which is preliminary data.</text>
</comment>
<dbReference type="Proteomes" id="UP000176863">
    <property type="component" value="Unassembled WGS sequence"/>
</dbReference>
<reference evidence="9 10" key="1">
    <citation type="journal article" date="2016" name="Nat. Commun.">
        <title>Thousands of microbial genomes shed light on interconnected biogeochemical processes in an aquifer system.</title>
        <authorList>
            <person name="Anantharaman K."/>
            <person name="Brown C.T."/>
            <person name="Hug L.A."/>
            <person name="Sharon I."/>
            <person name="Castelle C.J."/>
            <person name="Probst A.J."/>
            <person name="Thomas B.C."/>
            <person name="Singh A."/>
            <person name="Wilkins M.J."/>
            <person name="Karaoz U."/>
            <person name="Brodie E.L."/>
            <person name="Williams K.H."/>
            <person name="Hubbard S.S."/>
            <person name="Banfield J.F."/>
        </authorList>
    </citation>
    <scope>NUCLEOTIDE SEQUENCE [LARGE SCALE GENOMIC DNA]</scope>
</reference>
<comment type="cofactor">
    <cofactor evidence="1">
        <name>Mg(2+)</name>
        <dbReference type="ChEBI" id="CHEBI:18420"/>
    </cofactor>
</comment>
<dbReference type="GO" id="GO:0005524">
    <property type="term" value="F:ATP binding"/>
    <property type="evidence" value="ECO:0007669"/>
    <property type="project" value="UniProtKB-KW"/>
</dbReference>
<dbReference type="AlphaFoldDB" id="A0A1F6CYJ6"/>
<evidence type="ECO:0000256" key="3">
    <source>
        <dbReference type="ARBA" id="ARBA00022695"/>
    </source>
</evidence>
<dbReference type="GO" id="GO:0046872">
    <property type="term" value="F:metal ion binding"/>
    <property type="evidence" value="ECO:0007669"/>
    <property type="project" value="UniProtKB-KW"/>
</dbReference>
<keyword evidence="2" id="KW-0808">Transferase</keyword>
<gene>
    <name evidence="9" type="ORF">A2851_00785</name>
</gene>
<proteinExistence type="predicted"/>
<evidence type="ECO:0000256" key="2">
    <source>
        <dbReference type="ARBA" id="ARBA00022679"/>
    </source>
</evidence>
<dbReference type="Gene3D" id="3.30.460.10">
    <property type="entry name" value="Beta Polymerase, domain 2"/>
    <property type="match status" value="1"/>
</dbReference>
<keyword evidence="6" id="KW-0067">ATP-binding</keyword>
<evidence type="ECO:0000256" key="4">
    <source>
        <dbReference type="ARBA" id="ARBA00022723"/>
    </source>
</evidence>
<dbReference type="SUPFAM" id="SSF81301">
    <property type="entry name" value="Nucleotidyltransferase"/>
    <property type="match status" value="1"/>
</dbReference>